<evidence type="ECO:0000313" key="1">
    <source>
        <dbReference type="EMBL" id="KAB8459548.1"/>
    </source>
</evidence>
<keyword evidence="2" id="KW-1185">Reference proteome</keyword>
<gene>
    <name evidence="1" type="ORF">FH972_025274</name>
</gene>
<dbReference type="Proteomes" id="UP000327013">
    <property type="component" value="Unassembled WGS sequence"/>
</dbReference>
<comment type="caution">
    <text evidence="1">The sequence shown here is derived from an EMBL/GenBank/DDBJ whole genome shotgun (WGS) entry which is preliminary data.</text>
</comment>
<reference evidence="1 2" key="1">
    <citation type="submission" date="2019-06" db="EMBL/GenBank/DDBJ databases">
        <title>A chromosomal-level reference genome of Carpinus fangiana (Coryloideae, Betulaceae).</title>
        <authorList>
            <person name="Yang X."/>
            <person name="Wang Z."/>
            <person name="Zhang L."/>
            <person name="Hao G."/>
            <person name="Liu J."/>
            <person name="Yang Y."/>
        </authorList>
    </citation>
    <scope>NUCLEOTIDE SEQUENCE [LARGE SCALE GENOMIC DNA]</scope>
    <source>
        <strain evidence="1">Cfa_2016G</strain>
        <tissue evidence="1">Leaf</tissue>
    </source>
</reference>
<evidence type="ECO:0000313" key="2">
    <source>
        <dbReference type="Proteomes" id="UP000327013"/>
    </source>
</evidence>
<protein>
    <submittedName>
        <fullName evidence="1">Uncharacterized protein</fullName>
    </submittedName>
</protein>
<name>A0A5N6L0X9_9ROSI</name>
<sequence length="140" mass="16030">MTLAIVLEDVLVGLPSDTGSALVQRSSQSAIPLARTPWCSRRSYLVRLEENDEKRKRDGERRGRKLSTQISLPLLFLFFMKHQYLHKWVSMGFIEMGFAGKCVNGFHRGPIPKKKSNMDLNDQITQLMECKPLVEQQVPL</sequence>
<accession>A0A5N6L0X9</accession>
<organism evidence="1 2">
    <name type="scientific">Carpinus fangiana</name>
    <dbReference type="NCBI Taxonomy" id="176857"/>
    <lineage>
        <taxon>Eukaryota</taxon>
        <taxon>Viridiplantae</taxon>
        <taxon>Streptophyta</taxon>
        <taxon>Embryophyta</taxon>
        <taxon>Tracheophyta</taxon>
        <taxon>Spermatophyta</taxon>
        <taxon>Magnoliopsida</taxon>
        <taxon>eudicotyledons</taxon>
        <taxon>Gunneridae</taxon>
        <taxon>Pentapetalae</taxon>
        <taxon>rosids</taxon>
        <taxon>fabids</taxon>
        <taxon>Fagales</taxon>
        <taxon>Betulaceae</taxon>
        <taxon>Carpinus</taxon>
    </lineage>
</organism>
<dbReference type="EMBL" id="VIBQ01000041">
    <property type="protein sequence ID" value="KAB8459548.1"/>
    <property type="molecule type" value="Genomic_DNA"/>
</dbReference>
<proteinExistence type="predicted"/>
<dbReference type="AlphaFoldDB" id="A0A5N6L0X9"/>